<comment type="caution">
    <text evidence="1">The sequence shown here is derived from an EMBL/GenBank/DDBJ whole genome shotgun (WGS) entry which is preliminary data.</text>
</comment>
<dbReference type="EMBL" id="JAARLZ010000014">
    <property type="protein sequence ID" value="NII08663.1"/>
    <property type="molecule type" value="Genomic_DNA"/>
</dbReference>
<reference evidence="1 2" key="1">
    <citation type="submission" date="2020-03" db="EMBL/GenBank/DDBJ databases">
        <authorList>
            <person name="Lai Q."/>
        </authorList>
    </citation>
    <scope>NUCLEOTIDE SEQUENCE [LARGE SCALE GENOMIC DNA]</scope>
    <source>
        <strain evidence="1 2">CCUG 25036</strain>
    </source>
</reference>
<name>A0A7X5UED0_9GAMM</name>
<dbReference type="RefSeq" id="WP_166951918.1">
    <property type="nucleotide sequence ID" value="NZ_JAARLZ010000014.1"/>
</dbReference>
<keyword evidence="2" id="KW-1185">Reference proteome</keyword>
<protein>
    <submittedName>
        <fullName evidence="1">Nucleoside-diphosphate sugar epimerase</fullName>
    </submittedName>
</protein>
<proteinExistence type="predicted"/>
<dbReference type="Pfam" id="PF06258">
    <property type="entry name" value="Mito_fiss_Elm1"/>
    <property type="match status" value="1"/>
</dbReference>
<dbReference type="InterPro" id="IPR009367">
    <property type="entry name" value="Elm1-like"/>
</dbReference>
<dbReference type="PANTHER" id="PTHR33986:SF15">
    <property type="entry name" value="MITOCHONDRIAL FISSION PROTEIN ELM1"/>
    <property type="match status" value="1"/>
</dbReference>
<organism evidence="1 2">
    <name type="scientific">Luteibacter anthropi</name>
    <dbReference type="NCBI Taxonomy" id="564369"/>
    <lineage>
        <taxon>Bacteria</taxon>
        <taxon>Pseudomonadati</taxon>
        <taxon>Pseudomonadota</taxon>
        <taxon>Gammaproteobacteria</taxon>
        <taxon>Lysobacterales</taxon>
        <taxon>Rhodanobacteraceae</taxon>
        <taxon>Luteibacter</taxon>
    </lineage>
</organism>
<dbReference type="PANTHER" id="PTHR33986">
    <property type="entry name" value="OS02G0535700 PROTEIN"/>
    <property type="match status" value="1"/>
</dbReference>
<sequence>MNRPAAPFCWVITDGRAGNRRQALALAEAITPSIREVSVELRSPWSWFAPRLLPGTSMALRGNTDALLPPWPALAIGCGRTAAWVTRLMRYWSGGRTLTVQILDPRIDTSHWDLVVAPRHDGLQGDNVLAPLGSLHPVNDAWLDDARGAFASLGALPSPRLGVLIGGERHGKPVDPAVTAAFLEAAKARHGRDGGSVMAITSRRTPASVMPMVRAAFAGIPGIVWTSEQDGPNPYPGILGWAHRLAVTPDSVNMLSEACATGRPVHTRVDEPLPAKLARFHKELRASGRLHDMDAVTADSQEPLRETASIAARIHQHLGHL</sequence>
<dbReference type="Proteomes" id="UP000490980">
    <property type="component" value="Unassembled WGS sequence"/>
</dbReference>
<accession>A0A7X5UED0</accession>
<evidence type="ECO:0000313" key="2">
    <source>
        <dbReference type="Proteomes" id="UP000490980"/>
    </source>
</evidence>
<evidence type="ECO:0000313" key="1">
    <source>
        <dbReference type="EMBL" id="NII08663.1"/>
    </source>
</evidence>
<dbReference type="AlphaFoldDB" id="A0A7X5UED0"/>
<gene>
    <name evidence="1" type="ORF">HBF25_19940</name>
</gene>